<feature type="non-terminal residue" evidence="2">
    <location>
        <position position="95"/>
    </location>
</feature>
<reference evidence="2 3" key="1">
    <citation type="journal article" date="2023" name="Sci. Data">
        <title>Genome assembly of the Korean intertidal mud-creeper Batillaria attramentaria.</title>
        <authorList>
            <person name="Patra A.K."/>
            <person name="Ho P.T."/>
            <person name="Jun S."/>
            <person name="Lee S.J."/>
            <person name="Kim Y."/>
            <person name="Won Y.J."/>
        </authorList>
    </citation>
    <scope>NUCLEOTIDE SEQUENCE [LARGE SCALE GENOMIC DNA]</scope>
    <source>
        <strain evidence="2">Wonlab-2016</strain>
    </source>
</reference>
<evidence type="ECO:0000313" key="2">
    <source>
        <dbReference type="EMBL" id="KAK7505453.1"/>
    </source>
</evidence>
<dbReference type="EMBL" id="JACVVK020000010">
    <property type="protein sequence ID" value="KAK7505453.1"/>
    <property type="molecule type" value="Genomic_DNA"/>
</dbReference>
<gene>
    <name evidence="2" type="ORF">BaRGS_00003198</name>
</gene>
<name>A0ABD0M236_9CAEN</name>
<feature type="compositionally biased region" description="Basic and acidic residues" evidence="1">
    <location>
        <begin position="53"/>
        <end position="68"/>
    </location>
</feature>
<evidence type="ECO:0000256" key="1">
    <source>
        <dbReference type="SAM" id="MobiDB-lite"/>
    </source>
</evidence>
<protein>
    <submittedName>
        <fullName evidence="2">Uncharacterized protein</fullName>
    </submittedName>
</protein>
<dbReference type="Proteomes" id="UP001519460">
    <property type="component" value="Unassembled WGS sequence"/>
</dbReference>
<sequence>MERQSTEITGIRPALFYSHLTGVAALSYVRCRLGLAGAHARGSADCANGIKSPMKDYRRPETQQENRPHPSLRAISECLVREIPQHACHACLIFQ</sequence>
<evidence type="ECO:0000313" key="3">
    <source>
        <dbReference type="Proteomes" id="UP001519460"/>
    </source>
</evidence>
<dbReference type="AlphaFoldDB" id="A0ABD0M236"/>
<organism evidence="2 3">
    <name type="scientific">Batillaria attramentaria</name>
    <dbReference type="NCBI Taxonomy" id="370345"/>
    <lineage>
        <taxon>Eukaryota</taxon>
        <taxon>Metazoa</taxon>
        <taxon>Spiralia</taxon>
        <taxon>Lophotrochozoa</taxon>
        <taxon>Mollusca</taxon>
        <taxon>Gastropoda</taxon>
        <taxon>Caenogastropoda</taxon>
        <taxon>Sorbeoconcha</taxon>
        <taxon>Cerithioidea</taxon>
        <taxon>Batillariidae</taxon>
        <taxon>Batillaria</taxon>
    </lineage>
</organism>
<proteinExistence type="predicted"/>
<keyword evidence="3" id="KW-1185">Reference proteome</keyword>
<feature type="region of interest" description="Disordered" evidence="1">
    <location>
        <begin position="51"/>
        <end position="70"/>
    </location>
</feature>
<accession>A0ABD0M236</accession>
<comment type="caution">
    <text evidence="2">The sequence shown here is derived from an EMBL/GenBank/DDBJ whole genome shotgun (WGS) entry which is preliminary data.</text>
</comment>